<feature type="compositionally biased region" description="Pro residues" evidence="1">
    <location>
        <begin position="119"/>
        <end position="140"/>
    </location>
</feature>
<evidence type="ECO:0000313" key="2">
    <source>
        <dbReference type="EMBL" id="NTS30728.1"/>
    </source>
</evidence>
<gene>
    <name evidence="2" type="ORF">HQ945_05635</name>
</gene>
<dbReference type="AlphaFoldDB" id="A0A849VLH2"/>
<feature type="region of interest" description="Disordered" evidence="1">
    <location>
        <begin position="280"/>
        <end position="314"/>
    </location>
</feature>
<sequence>MGKPVGLIRMRQLPLYILTVLVALTLVYAFVAPFNGALETARPASGDEPTVTTENFELPSEMQDAQSDEASPAPDEPKAAPKAARTVKPDLMSPSIGDATPLQRVAPRQPLSELGQALPPKPPAPPEPPPSLTPPPPPVPVDDTAKPTLLYRPVAIAAGSLEVSGYRITLEGIEEIKPNETCTSEGTTWPCGMAARTAFRNWLRQRAVECDVPGQPPEAVIATHCRLGGVDLAQWLVENGWARTPDGSPQSETMKKAQEAKLGIFGSPPPALPITQELPVPALQDNLPPEELAAPAVPAPLPVPDAPFPPPPQQ</sequence>
<comment type="caution">
    <text evidence="2">The sequence shown here is derived from an EMBL/GenBank/DDBJ whole genome shotgun (WGS) entry which is preliminary data.</text>
</comment>
<feature type="compositionally biased region" description="Pro residues" evidence="1">
    <location>
        <begin position="297"/>
        <end position="314"/>
    </location>
</feature>
<accession>A0A849VLH2</accession>
<feature type="region of interest" description="Disordered" evidence="1">
    <location>
        <begin position="60"/>
        <end position="101"/>
    </location>
</feature>
<dbReference type="Gene3D" id="2.40.50.90">
    <property type="match status" value="1"/>
</dbReference>
<dbReference type="SUPFAM" id="SSF50199">
    <property type="entry name" value="Staphylococcal nuclease"/>
    <property type="match status" value="1"/>
</dbReference>
<evidence type="ECO:0000256" key="1">
    <source>
        <dbReference type="SAM" id="MobiDB-lite"/>
    </source>
</evidence>
<feature type="region of interest" description="Disordered" evidence="1">
    <location>
        <begin position="113"/>
        <end position="145"/>
    </location>
</feature>
<dbReference type="EMBL" id="JABUMX010000001">
    <property type="protein sequence ID" value="NTS30728.1"/>
    <property type="molecule type" value="Genomic_DNA"/>
</dbReference>
<dbReference type="InterPro" id="IPR035437">
    <property type="entry name" value="SNase_OB-fold_sf"/>
</dbReference>
<protein>
    <submittedName>
        <fullName evidence="2">Thermonuclease family protein</fullName>
    </submittedName>
</protein>
<keyword evidence="3" id="KW-1185">Reference proteome</keyword>
<evidence type="ECO:0000313" key="3">
    <source>
        <dbReference type="Proteomes" id="UP000550508"/>
    </source>
</evidence>
<proteinExistence type="predicted"/>
<dbReference type="Proteomes" id="UP000550508">
    <property type="component" value="Unassembled WGS sequence"/>
</dbReference>
<organism evidence="2 3">
    <name type="scientific">Phyllobacterium pellucidum</name>
    <dbReference type="NCBI Taxonomy" id="2740464"/>
    <lineage>
        <taxon>Bacteria</taxon>
        <taxon>Pseudomonadati</taxon>
        <taxon>Pseudomonadota</taxon>
        <taxon>Alphaproteobacteria</taxon>
        <taxon>Hyphomicrobiales</taxon>
        <taxon>Phyllobacteriaceae</taxon>
        <taxon>Phyllobacterium</taxon>
    </lineage>
</organism>
<reference evidence="2 3" key="1">
    <citation type="submission" date="2020-05" db="EMBL/GenBank/DDBJ databases">
        <authorList>
            <person name="Kim M.K."/>
        </authorList>
    </citation>
    <scope>NUCLEOTIDE SEQUENCE [LARGE SCALE GENOMIC DNA]</scope>
    <source>
        <strain evidence="2 3">BT25</strain>
    </source>
</reference>
<dbReference type="RefSeq" id="WP_113279764.1">
    <property type="nucleotide sequence ID" value="NZ_JABUMX010000001.1"/>
</dbReference>
<name>A0A849VLH2_9HYPH</name>